<dbReference type="Proteomes" id="UP000789524">
    <property type="component" value="Unassembled WGS sequence"/>
</dbReference>
<dbReference type="InterPro" id="IPR011009">
    <property type="entry name" value="Kinase-like_dom_sf"/>
</dbReference>
<evidence type="ECO:0000256" key="5">
    <source>
        <dbReference type="SAM" id="MobiDB-lite"/>
    </source>
</evidence>
<feature type="compositionally biased region" description="Polar residues" evidence="5">
    <location>
        <begin position="837"/>
        <end position="859"/>
    </location>
</feature>
<dbReference type="Gene3D" id="3.30.200.20">
    <property type="entry name" value="Phosphorylase Kinase, domain 1"/>
    <property type="match status" value="1"/>
</dbReference>
<dbReference type="GO" id="GO:0004674">
    <property type="term" value="F:protein serine/threonine kinase activity"/>
    <property type="evidence" value="ECO:0007669"/>
    <property type="project" value="TreeGrafter"/>
</dbReference>
<evidence type="ECO:0000313" key="8">
    <source>
        <dbReference type="Proteomes" id="UP000789524"/>
    </source>
</evidence>
<name>A0A8J2QP56_9NEOP</name>
<feature type="region of interest" description="Disordered" evidence="5">
    <location>
        <begin position="11"/>
        <end position="48"/>
    </location>
</feature>
<evidence type="ECO:0000256" key="2">
    <source>
        <dbReference type="ARBA" id="ARBA00022741"/>
    </source>
</evidence>
<protein>
    <submittedName>
        <fullName evidence="7">(African queen) hypothetical protein</fullName>
    </submittedName>
</protein>
<proteinExistence type="predicted"/>
<feature type="compositionally biased region" description="Basic and acidic residues" evidence="5">
    <location>
        <begin position="11"/>
        <end position="21"/>
    </location>
</feature>
<feature type="region of interest" description="Disordered" evidence="5">
    <location>
        <begin position="835"/>
        <end position="864"/>
    </location>
</feature>
<gene>
    <name evidence="7" type="ORF">DCHRY22_LOCUS6937</name>
</gene>
<dbReference type="Gene3D" id="1.10.510.10">
    <property type="entry name" value="Transferase(Phosphotransferase) domain 1"/>
    <property type="match status" value="1"/>
</dbReference>
<reference evidence="7" key="1">
    <citation type="submission" date="2021-09" db="EMBL/GenBank/DDBJ databases">
        <authorList>
            <person name="Martin H S."/>
        </authorList>
    </citation>
    <scope>NUCLEOTIDE SEQUENCE</scope>
</reference>
<keyword evidence="8" id="KW-1185">Reference proteome</keyword>
<keyword evidence="2" id="KW-0547">Nucleotide-binding</keyword>
<feature type="region of interest" description="Disordered" evidence="5">
    <location>
        <begin position="609"/>
        <end position="628"/>
    </location>
</feature>
<feature type="domain" description="Protein kinase" evidence="6">
    <location>
        <begin position="277"/>
        <end position="591"/>
    </location>
</feature>
<feature type="compositionally biased region" description="Polar residues" evidence="5">
    <location>
        <begin position="30"/>
        <end position="40"/>
    </location>
</feature>
<evidence type="ECO:0000259" key="6">
    <source>
        <dbReference type="PROSITE" id="PS50011"/>
    </source>
</evidence>
<dbReference type="InterPro" id="IPR001245">
    <property type="entry name" value="Ser-Thr/Tyr_kinase_cat_dom"/>
</dbReference>
<feature type="region of interest" description="Disordered" evidence="5">
    <location>
        <begin position="217"/>
        <end position="239"/>
    </location>
</feature>
<evidence type="ECO:0000256" key="3">
    <source>
        <dbReference type="ARBA" id="ARBA00022777"/>
    </source>
</evidence>
<feature type="compositionally biased region" description="Polar residues" evidence="5">
    <location>
        <begin position="642"/>
        <end position="657"/>
    </location>
</feature>
<dbReference type="PANTHER" id="PTHR44329">
    <property type="entry name" value="SERINE/THREONINE-PROTEIN KINASE TNNI3K-RELATED"/>
    <property type="match status" value="1"/>
</dbReference>
<dbReference type="OrthoDB" id="5962695at2759"/>
<dbReference type="PROSITE" id="PS50011">
    <property type="entry name" value="PROTEIN_KINASE_DOM"/>
    <property type="match status" value="1"/>
</dbReference>
<sequence length="1292" mass="146898">MKKFLYEYKALRGRSERETSRNRRSRERLTVTTGRVSPASSVDDPPVQVGTIRTEEYKRDLAEFQARRSIGSKDVQETPNKKKCGRHSLPVSCTNCTGDPDATFNYEKKSAMKYKKKSQKRTRSTHSEEKLYEGAPNIQFLFQNQVFMPGNVFASYSEPRKQRKNRQRSPDFLAQKQIDFKDDEPQPLSPPLFYKNNSLPFDTKNFLELSRSDDELDGVKTDVKNPSQGSGSHKNDSCDGKLWEVMSELKHFDKWADEQLQAPSTTSKSDDSRSDTSAFGLPIASACNLDVTIERNTSWSLGKWGIVPVQIKRLNDVTVEHVRKKWNMEINILRKFRHPNIILLMGVYPDVQNNVHLICERCIDTLYGILHIQGRILSIQTSINYTLDITNALVFLNMQGYLHTAITSKSIMITAQDIAKLADLQPCMKLTKKKIYDKGYNTYKSEPHYTNISDNQTSSESEPLLTQRSDINAVSKPYEYYCEMIDYNWQAPELFEPEEGIVHPCNKSDVYSLCLLLWECCNASVPWKTLNYAKLKELYTLWKTGLQLPRDGSYPGCVLALLESGLKLDRTSRIDLEELQVALQKAKHDLDEIEYIILPDRIAKKKSSFSTQPWDTTSPTDSDYQSPKSLEHTAVIHKHTDSSTGSENDMKSSNNETLRKTNLLTSYTTEKCFISDDEDIHTYTSQIKDYSSACSTPIAKLRARIKDIETPGTLHRSDSTEYCSIVSPDTRLTNFGLNDDTNKDESSERSNAKLSRSFTPKSYKPLHIKVPEYNFDSVKTILKNRNGNEKSSYNFDIKNYSLPTTPIARSNKLRKNAWLSGDVNDRRNARKTGAQELINNNKEAKSEQSPTDSNSTNNSLDKEEKCDELSSYQLVRNEIVNYRNEIARDSFTGLKRISDPPEDFIHNTNLERARSLNCVQSIKYKIEEDLLANVNVKPLVAIHEKWIYEANKKTGRSNSMPEDNNKGRVLAVKPASHCTDTLQKSLPQLSITPSPGSYQPHKTSPTKNGNQWEQYCQKRDVISKSMNFHPIDTKTYKKAVEKGTLTDNIPSVTKVDRGTDTVSIEDYIRDVIRKEFRYMMDETYDGHEEALHRRVTNIVGSLTGEPEVTHKEPLTTYSTIKINGNNKPLLQITFSRCGDNTLHVMDGCVNVSVADEPALKRCQAFSALQVHVCNLHCIHTHTHRQHAARHGRLCQRERGGRARAQEVPGVQRAADNTLHVMDGCVNVSVADEPALKRCQAFSALQVHVCNLHCIHTHRQHAARHGRLCQRERGGRARAQEVPGVQRAAGTCM</sequence>
<evidence type="ECO:0000256" key="1">
    <source>
        <dbReference type="ARBA" id="ARBA00022679"/>
    </source>
</evidence>
<evidence type="ECO:0000313" key="7">
    <source>
        <dbReference type="EMBL" id="CAG9566265.1"/>
    </source>
</evidence>
<organism evidence="7 8">
    <name type="scientific">Danaus chrysippus</name>
    <name type="common">African queen</name>
    <dbReference type="NCBI Taxonomy" id="151541"/>
    <lineage>
        <taxon>Eukaryota</taxon>
        <taxon>Metazoa</taxon>
        <taxon>Ecdysozoa</taxon>
        <taxon>Arthropoda</taxon>
        <taxon>Hexapoda</taxon>
        <taxon>Insecta</taxon>
        <taxon>Pterygota</taxon>
        <taxon>Neoptera</taxon>
        <taxon>Endopterygota</taxon>
        <taxon>Lepidoptera</taxon>
        <taxon>Glossata</taxon>
        <taxon>Ditrysia</taxon>
        <taxon>Papilionoidea</taxon>
        <taxon>Nymphalidae</taxon>
        <taxon>Danainae</taxon>
        <taxon>Danaini</taxon>
        <taxon>Danaina</taxon>
        <taxon>Danaus</taxon>
        <taxon>Anosia</taxon>
    </lineage>
</organism>
<dbReference type="SMART" id="SM00220">
    <property type="entry name" value="S_TKc"/>
    <property type="match status" value="1"/>
</dbReference>
<dbReference type="InterPro" id="IPR000719">
    <property type="entry name" value="Prot_kinase_dom"/>
</dbReference>
<dbReference type="PANTHER" id="PTHR44329:SF288">
    <property type="entry name" value="MITOGEN-ACTIVATED PROTEIN KINASE KINASE KINASE 20"/>
    <property type="match status" value="1"/>
</dbReference>
<evidence type="ECO:0000256" key="4">
    <source>
        <dbReference type="ARBA" id="ARBA00022840"/>
    </source>
</evidence>
<dbReference type="EMBL" id="CAKASE010000056">
    <property type="protein sequence ID" value="CAG9566265.1"/>
    <property type="molecule type" value="Genomic_DNA"/>
</dbReference>
<accession>A0A8J2QP56</accession>
<keyword evidence="4" id="KW-0067">ATP-binding</keyword>
<feature type="region of interest" description="Disordered" evidence="5">
    <location>
        <begin position="734"/>
        <end position="758"/>
    </location>
</feature>
<dbReference type="InterPro" id="IPR051681">
    <property type="entry name" value="Ser/Thr_Kinases-Pseudokinases"/>
</dbReference>
<dbReference type="GO" id="GO:0005524">
    <property type="term" value="F:ATP binding"/>
    <property type="evidence" value="ECO:0007669"/>
    <property type="project" value="UniProtKB-KW"/>
</dbReference>
<dbReference type="SUPFAM" id="SSF56112">
    <property type="entry name" value="Protein kinase-like (PK-like)"/>
    <property type="match status" value="1"/>
</dbReference>
<keyword evidence="1" id="KW-0808">Transferase</keyword>
<feature type="compositionally biased region" description="Basic and acidic residues" evidence="5">
    <location>
        <begin position="740"/>
        <end position="751"/>
    </location>
</feature>
<comment type="caution">
    <text evidence="7">The sequence shown here is derived from an EMBL/GenBank/DDBJ whole genome shotgun (WGS) entry which is preliminary data.</text>
</comment>
<dbReference type="Pfam" id="PF07714">
    <property type="entry name" value="PK_Tyr_Ser-Thr"/>
    <property type="match status" value="2"/>
</dbReference>
<feature type="region of interest" description="Disordered" evidence="5">
    <location>
        <begin position="638"/>
        <end position="657"/>
    </location>
</feature>
<feature type="region of interest" description="Disordered" evidence="5">
    <location>
        <begin position="987"/>
        <end position="1010"/>
    </location>
</feature>
<keyword evidence="3" id="KW-0418">Kinase</keyword>